<dbReference type="AlphaFoldDB" id="A0A830F3R3"/>
<reference evidence="2" key="1">
    <citation type="journal article" date="2014" name="Int. J. Syst. Evol. Microbiol.">
        <title>Complete genome sequence of Corynebacterium casei LMG S-19264T (=DSM 44701T), isolated from a smear-ripened cheese.</title>
        <authorList>
            <consortium name="US DOE Joint Genome Institute (JGI-PGF)"/>
            <person name="Walter F."/>
            <person name="Albersmeier A."/>
            <person name="Kalinowski J."/>
            <person name="Ruckert C."/>
        </authorList>
    </citation>
    <scope>NUCLEOTIDE SEQUENCE</scope>
    <source>
        <strain evidence="2">JCM 19596</strain>
    </source>
</reference>
<feature type="compositionally biased region" description="Polar residues" evidence="1">
    <location>
        <begin position="387"/>
        <end position="418"/>
    </location>
</feature>
<dbReference type="SUPFAM" id="SSF69322">
    <property type="entry name" value="Tricorn protease domain 2"/>
    <property type="match status" value="1"/>
</dbReference>
<keyword evidence="3" id="KW-1185">Reference proteome</keyword>
<protein>
    <submittedName>
        <fullName evidence="2">Uncharacterized protein</fullName>
    </submittedName>
</protein>
<feature type="compositionally biased region" description="Acidic residues" evidence="1">
    <location>
        <begin position="488"/>
        <end position="510"/>
    </location>
</feature>
<feature type="region of interest" description="Disordered" evidence="1">
    <location>
        <begin position="324"/>
        <end position="510"/>
    </location>
</feature>
<dbReference type="Proteomes" id="UP000607197">
    <property type="component" value="Unassembled WGS sequence"/>
</dbReference>
<feature type="compositionally biased region" description="Low complexity" evidence="1">
    <location>
        <begin position="439"/>
        <end position="457"/>
    </location>
</feature>
<evidence type="ECO:0000313" key="2">
    <source>
        <dbReference type="EMBL" id="GGL59663.1"/>
    </source>
</evidence>
<reference evidence="2" key="2">
    <citation type="submission" date="2020-09" db="EMBL/GenBank/DDBJ databases">
        <authorList>
            <person name="Sun Q."/>
            <person name="Ohkuma M."/>
        </authorList>
    </citation>
    <scope>NUCLEOTIDE SEQUENCE</scope>
    <source>
        <strain evidence="2">JCM 19596</strain>
    </source>
</reference>
<name>A0A830F3R3_9EURY</name>
<evidence type="ECO:0000313" key="3">
    <source>
        <dbReference type="Proteomes" id="UP000607197"/>
    </source>
</evidence>
<gene>
    <name evidence="2" type="ORF">GCM10009039_17390</name>
</gene>
<accession>A0A830F3R3</accession>
<comment type="caution">
    <text evidence="2">The sequence shown here is derived from an EMBL/GenBank/DDBJ whole genome shotgun (WGS) entry which is preliminary data.</text>
</comment>
<sequence length="510" mass="55017">MDAMKADTWTARTSPTEETLYDASMTSHGPVAVGDDGVVVGKFGDEWEVLVEAGPSVSSNDLTTIDVTHDGTRVWFAGSSGALGCYDVDQRWKSDYSFPIEKTSTWEAIAVNDVRGREVVRVANGSGEVFPFRVNGRKGPEWGEPVKPHSGSTIPAMDAGPDGTWYAVDTSGNVFADDGGGWERIGVRNAQKDFYDIYADESGILVAAEEGVIYRYEPTAENWTPIKVGSENLMDIARTPDEVLTAGGAGTVFSRYRGGEWRRAETATEHNLWAVAVGDTDVAVGESGAIIERTDAAEPKRHEDFGDARWKAFDEKYLGLNGPENLDNWVDPEDEPVVSPPKEPIEDDEPDVSWEEATEWGEMPGDWEEPEEESGDEWRSRDELFGSNESSETTDGATPESSASPTPEANESNNSDESTPLAADVGDSAREAPTQNAQSESNTEPETAETAEPAEPAESPEKDASTPSTDGAGEPRDAATDDAAAEAASDEDDEEWPDAAESDADTWYDG</sequence>
<feature type="compositionally biased region" description="Acidic residues" evidence="1">
    <location>
        <begin position="345"/>
        <end position="375"/>
    </location>
</feature>
<proteinExistence type="predicted"/>
<organism evidence="2 3">
    <name type="scientific">Halocalculus aciditolerans</name>
    <dbReference type="NCBI Taxonomy" id="1383812"/>
    <lineage>
        <taxon>Archaea</taxon>
        <taxon>Methanobacteriati</taxon>
        <taxon>Methanobacteriota</taxon>
        <taxon>Stenosarchaea group</taxon>
        <taxon>Halobacteria</taxon>
        <taxon>Halobacteriales</taxon>
        <taxon>Halobacteriaceae</taxon>
        <taxon>Halocalculus</taxon>
    </lineage>
</organism>
<dbReference type="EMBL" id="BMPG01000002">
    <property type="protein sequence ID" value="GGL59663.1"/>
    <property type="molecule type" value="Genomic_DNA"/>
</dbReference>
<evidence type="ECO:0000256" key="1">
    <source>
        <dbReference type="SAM" id="MobiDB-lite"/>
    </source>
</evidence>